<feature type="region of interest" description="Disordered" evidence="1">
    <location>
        <begin position="1"/>
        <end position="73"/>
    </location>
</feature>
<dbReference type="EMBL" id="RIAS01000001">
    <property type="protein sequence ID" value="KAA8782576.1"/>
    <property type="molecule type" value="Genomic_DNA"/>
</dbReference>
<dbReference type="OrthoDB" id="2667008at2"/>
<keyword evidence="2" id="KW-1133">Transmembrane helix</keyword>
<evidence type="ECO:0000256" key="1">
    <source>
        <dbReference type="SAM" id="MobiDB-lite"/>
    </source>
</evidence>
<keyword evidence="2" id="KW-0812">Transmembrane</keyword>
<organism evidence="3 4">
    <name type="scientific">Paenibacillus amylolyticus</name>
    <dbReference type="NCBI Taxonomy" id="1451"/>
    <lineage>
        <taxon>Bacteria</taxon>
        <taxon>Bacillati</taxon>
        <taxon>Bacillota</taxon>
        <taxon>Bacilli</taxon>
        <taxon>Bacillales</taxon>
        <taxon>Paenibacillaceae</taxon>
        <taxon>Paenibacillus</taxon>
    </lineage>
</organism>
<accession>A0A5M9WLY2</accession>
<proteinExistence type="predicted"/>
<feature type="compositionally biased region" description="Low complexity" evidence="1">
    <location>
        <begin position="14"/>
        <end position="23"/>
    </location>
</feature>
<feature type="transmembrane region" description="Helical" evidence="2">
    <location>
        <begin position="82"/>
        <end position="102"/>
    </location>
</feature>
<reference evidence="3 4" key="1">
    <citation type="journal article" date="2019" name="J. Ind. Microbiol. Biotechnol.">
        <title>Paenibacillus amylolyticus 27C64 has a diverse set of carbohydrate-active enzymes and complete pectin deconstruction system.</title>
        <authorList>
            <person name="Keggi C."/>
            <person name="Doran-Peterson J."/>
        </authorList>
    </citation>
    <scope>NUCLEOTIDE SEQUENCE [LARGE SCALE GENOMIC DNA]</scope>
    <source>
        <strain evidence="3 4">27C64</strain>
    </source>
</reference>
<dbReference type="Proteomes" id="UP000323664">
    <property type="component" value="Unassembled WGS sequence"/>
</dbReference>
<name>A0A5M9WLY2_PAEAM</name>
<sequence>MKPLKSRTRKHSISSRSCSAQKCSSHHSAKNRSEPGSKISTQRPPGSRQTIPRASVRGLSLPDRTSNQSSVIEPKQNRLDKLAFVAAILALIASAIGLYIAWKTLLLPSDTTEIVV</sequence>
<dbReference type="RefSeq" id="WP_123062483.1">
    <property type="nucleotide sequence ID" value="NZ_RIAS01000001.1"/>
</dbReference>
<keyword evidence="2" id="KW-0472">Membrane</keyword>
<comment type="caution">
    <text evidence="3">The sequence shown here is derived from an EMBL/GenBank/DDBJ whole genome shotgun (WGS) entry which is preliminary data.</text>
</comment>
<gene>
    <name evidence="3" type="ORF">EC604_01780</name>
</gene>
<evidence type="ECO:0000256" key="2">
    <source>
        <dbReference type="SAM" id="Phobius"/>
    </source>
</evidence>
<protein>
    <submittedName>
        <fullName evidence="3">Uncharacterized protein</fullName>
    </submittedName>
</protein>
<feature type="compositionally biased region" description="Basic residues" evidence="1">
    <location>
        <begin position="1"/>
        <end position="13"/>
    </location>
</feature>
<feature type="compositionally biased region" description="Polar residues" evidence="1">
    <location>
        <begin position="38"/>
        <end position="52"/>
    </location>
</feature>
<evidence type="ECO:0000313" key="3">
    <source>
        <dbReference type="EMBL" id="KAA8782576.1"/>
    </source>
</evidence>
<dbReference type="AlphaFoldDB" id="A0A5M9WLY2"/>
<evidence type="ECO:0000313" key="4">
    <source>
        <dbReference type="Proteomes" id="UP000323664"/>
    </source>
</evidence>